<evidence type="ECO:0000256" key="6">
    <source>
        <dbReference type="ARBA" id="ARBA00022989"/>
    </source>
</evidence>
<comment type="subcellular location">
    <subcellularLocation>
        <location evidence="1">Cell inner membrane</location>
        <topology evidence="1">Multi-pass membrane protein</topology>
    </subcellularLocation>
</comment>
<dbReference type="PANTHER" id="PTHR23522:SF10">
    <property type="entry name" value="3-PHENYLPROPIONIC ACID TRANSPORTER-RELATED"/>
    <property type="match status" value="1"/>
</dbReference>
<dbReference type="InterPro" id="IPR024989">
    <property type="entry name" value="MFS_assoc_dom"/>
</dbReference>
<dbReference type="PATRIC" id="fig|1195236.3.peg.5479"/>
<feature type="transmembrane region" description="Helical" evidence="8">
    <location>
        <begin position="45"/>
        <end position="66"/>
    </location>
</feature>
<feature type="transmembrane region" description="Helical" evidence="8">
    <location>
        <begin position="164"/>
        <end position="184"/>
    </location>
</feature>
<dbReference type="Pfam" id="PF12832">
    <property type="entry name" value="MFS_1_like"/>
    <property type="match status" value="1"/>
</dbReference>
<dbReference type="GO" id="GO:0015528">
    <property type="term" value="F:lactose:proton symporter activity"/>
    <property type="evidence" value="ECO:0007669"/>
    <property type="project" value="TreeGrafter"/>
</dbReference>
<keyword evidence="7 8" id="KW-0472">Membrane</keyword>
<feature type="transmembrane region" description="Helical" evidence="8">
    <location>
        <begin position="247"/>
        <end position="266"/>
    </location>
</feature>
<dbReference type="AlphaFoldDB" id="S0FIZ6"/>
<evidence type="ECO:0000256" key="3">
    <source>
        <dbReference type="ARBA" id="ARBA00022475"/>
    </source>
</evidence>
<dbReference type="Gene3D" id="1.20.1250.20">
    <property type="entry name" value="MFS general substrate transporter like domains"/>
    <property type="match status" value="2"/>
</dbReference>
<feature type="transmembrane region" description="Helical" evidence="8">
    <location>
        <begin position="302"/>
        <end position="325"/>
    </location>
</feature>
<evidence type="ECO:0000313" key="11">
    <source>
        <dbReference type="Proteomes" id="UP000014155"/>
    </source>
</evidence>
<organism evidence="10 11">
    <name type="scientific">Ruminiclostridium cellobioparum subsp. termitidis CT1112</name>
    <dbReference type="NCBI Taxonomy" id="1195236"/>
    <lineage>
        <taxon>Bacteria</taxon>
        <taxon>Bacillati</taxon>
        <taxon>Bacillota</taxon>
        <taxon>Clostridia</taxon>
        <taxon>Eubacteriales</taxon>
        <taxon>Oscillospiraceae</taxon>
        <taxon>Ruminiclostridium</taxon>
    </lineage>
</organism>
<evidence type="ECO:0000313" key="10">
    <source>
        <dbReference type="EMBL" id="EMS69079.1"/>
    </source>
</evidence>
<proteinExistence type="predicted"/>
<feature type="transmembrane region" description="Helical" evidence="8">
    <location>
        <begin position="20"/>
        <end position="39"/>
    </location>
</feature>
<accession>S0FIZ6</accession>
<feature type="transmembrane region" description="Helical" evidence="8">
    <location>
        <begin position="337"/>
        <end position="357"/>
    </location>
</feature>
<feature type="transmembrane region" description="Helical" evidence="8">
    <location>
        <begin position="214"/>
        <end position="235"/>
    </location>
</feature>
<dbReference type="InterPro" id="IPR020846">
    <property type="entry name" value="MFS_dom"/>
</dbReference>
<gene>
    <name evidence="10" type="ORF">CTER_5339</name>
</gene>
<dbReference type="eggNOG" id="COG2814">
    <property type="taxonomic scope" value="Bacteria"/>
</dbReference>
<evidence type="ECO:0000256" key="7">
    <source>
        <dbReference type="ARBA" id="ARBA00023136"/>
    </source>
</evidence>
<dbReference type="PROSITE" id="PS50850">
    <property type="entry name" value="MFS"/>
    <property type="match status" value="1"/>
</dbReference>
<keyword evidence="4" id="KW-0997">Cell inner membrane</keyword>
<dbReference type="GO" id="GO:0005886">
    <property type="term" value="C:plasma membrane"/>
    <property type="evidence" value="ECO:0007669"/>
    <property type="project" value="UniProtKB-SubCell"/>
</dbReference>
<protein>
    <submittedName>
        <fullName evidence="10">Major Facilitator Superfamily</fullName>
    </submittedName>
</protein>
<feature type="domain" description="Major facilitator superfamily (MFS) profile" evidence="9">
    <location>
        <begin position="199"/>
        <end position="406"/>
    </location>
</feature>
<keyword evidence="5 8" id="KW-0812">Transmembrane</keyword>
<dbReference type="STRING" id="1195236.CTER_5339"/>
<feature type="transmembrane region" description="Helical" evidence="8">
    <location>
        <begin position="369"/>
        <end position="390"/>
    </location>
</feature>
<feature type="transmembrane region" description="Helical" evidence="8">
    <location>
        <begin position="278"/>
        <end position="296"/>
    </location>
</feature>
<keyword evidence="2" id="KW-0813">Transport</keyword>
<dbReference type="GO" id="GO:0030395">
    <property type="term" value="F:lactose binding"/>
    <property type="evidence" value="ECO:0007669"/>
    <property type="project" value="TreeGrafter"/>
</dbReference>
<evidence type="ECO:0000256" key="2">
    <source>
        <dbReference type="ARBA" id="ARBA00022448"/>
    </source>
</evidence>
<dbReference type="EMBL" id="AORV01000073">
    <property type="protein sequence ID" value="EMS69079.1"/>
    <property type="molecule type" value="Genomic_DNA"/>
</dbReference>
<sequence length="406" mass="44987">MSNNIKILRNIAGNFKILHLFSWAAVGAYNPFIVVYLMNNNISTSRIGVILMFNSIATLVGQPLWGMISDKIRSIKKVYLLCHSLATALIVLLPFVTNQYIIFILLPLIQFFYCSMSPLLDSWTIHSIKNSGKSYGSFRLWGSLGFSILVVINGKLITISFFNIIFLVYAIISLINLIMCAALFEYKRDDENVQAKPLTLRELNIGRLLRNFHYTAFVILSSITFMTMTSVYSFLATLIKQVGGDDNLYGIANAVSAFSEVPILLISSMLVRKFKPQYLILTGMFVYSIRLFLYSIASGPEIAIFSQSLNGLSYGMFLAGSIYYIDSLAPAELKATAQTVATAIYAGLSGIIGNVAVGNMISRFGILQVYRSGSIIQFCVFIVFLVSLYLGKRITSTGKTVEAGIN</sequence>
<keyword evidence="3" id="KW-1003">Cell membrane</keyword>
<reference evidence="10 11" key="1">
    <citation type="journal article" date="2013" name="Genome Announc.">
        <title>Draft Genome Sequence of the Cellulolytic, Mesophilic, Anaerobic Bacterium Clostridium termitidis Strain CT1112 (DSM 5398).</title>
        <authorList>
            <person name="Lal S."/>
            <person name="Ramachandran U."/>
            <person name="Zhang X."/>
            <person name="Munir R."/>
            <person name="Sparling R."/>
            <person name="Levin D.B."/>
        </authorList>
    </citation>
    <scope>NUCLEOTIDE SEQUENCE [LARGE SCALE GENOMIC DNA]</scope>
    <source>
        <strain evidence="10 11">CT1112</strain>
    </source>
</reference>
<evidence type="ECO:0000256" key="5">
    <source>
        <dbReference type="ARBA" id="ARBA00022692"/>
    </source>
</evidence>
<evidence type="ECO:0000256" key="4">
    <source>
        <dbReference type="ARBA" id="ARBA00022519"/>
    </source>
</evidence>
<dbReference type="SUPFAM" id="SSF103473">
    <property type="entry name" value="MFS general substrate transporter"/>
    <property type="match status" value="1"/>
</dbReference>
<keyword evidence="11" id="KW-1185">Reference proteome</keyword>
<dbReference type="PANTHER" id="PTHR23522">
    <property type="entry name" value="BLL5896 PROTEIN"/>
    <property type="match status" value="1"/>
</dbReference>
<evidence type="ECO:0000259" key="9">
    <source>
        <dbReference type="PROSITE" id="PS50850"/>
    </source>
</evidence>
<keyword evidence="6 8" id="KW-1133">Transmembrane helix</keyword>
<name>S0FIZ6_RUMCE</name>
<evidence type="ECO:0000256" key="8">
    <source>
        <dbReference type="SAM" id="Phobius"/>
    </source>
</evidence>
<evidence type="ECO:0000256" key="1">
    <source>
        <dbReference type="ARBA" id="ARBA00004429"/>
    </source>
</evidence>
<dbReference type="Proteomes" id="UP000014155">
    <property type="component" value="Unassembled WGS sequence"/>
</dbReference>
<dbReference type="InterPro" id="IPR036259">
    <property type="entry name" value="MFS_trans_sf"/>
</dbReference>
<comment type="caution">
    <text evidence="10">The sequence shown here is derived from an EMBL/GenBank/DDBJ whole genome shotgun (WGS) entry which is preliminary data.</text>
</comment>